<dbReference type="PANTHER" id="PTHR12940">
    <property type="entry name" value="ES-2 PROTEIN - RELATED"/>
    <property type="match status" value="1"/>
</dbReference>
<accession>A0A1S8WJ87</accession>
<reference evidence="5 6" key="1">
    <citation type="submission" date="2015-03" db="EMBL/GenBank/DDBJ databases">
        <title>Draft genome of the nematode, Opisthorchis viverrini.</title>
        <authorList>
            <person name="Mitreva M."/>
        </authorList>
    </citation>
    <scope>NUCLEOTIDE SEQUENCE [LARGE SCALE GENOMIC DNA]</scope>
    <source>
        <strain evidence="5">Khon Kaen</strain>
    </source>
</reference>
<protein>
    <submittedName>
        <fullName evidence="5">Uncharacterized protein</fullName>
    </submittedName>
</protein>
<evidence type="ECO:0000256" key="4">
    <source>
        <dbReference type="SAM" id="MobiDB-lite"/>
    </source>
</evidence>
<proteinExistence type="inferred from homology"/>
<dbReference type="EMBL" id="KV906594">
    <property type="protein sequence ID" value="OON14511.1"/>
    <property type="molecule type" value="Genomic_DNA"/>
</dbReference>
<dbReference type="Proteomes" id="UP000243686">
    <property type="component" value="Unassembled WGS sequence"/>
</dbReference>
<organism evidence="5 6">
    <name type="scientific">Opisthorchis viverrini</name>
    <name type="common">Southeast Asian liver fluke</name>
    <dbReference type="NCBI Taxonomy" id="6198"/>
    <lineage>
        <taxon>Eukaryota</taxon>
        <taxon>Metazoa</taxon>
        <taxon>Spiralia</taxon>
        <taxon>Lophotrochozoa</taxon>
        <taxon>Platyhelminthes</taxon>
        <taxon>Trematoda</taxon>
        <taxon>Digenea</taxon>
        <taxon>Opisthorchiida</taxon>
        <taxon>Opisthorchiata</taxon>
        <taxon>Opisthorchiidae</taxon>
        <taxon>Opisthorchis</taxon>
    </lineage>
</organism>
<dbReference type="PANTHER" id="PTHR12940:SF0">
    <property type="entry name" value="SPLICING FACTOR ESS-2 HOMOLOG"/>
    <property type="match status" value="1"/>
</dbReference>
<dbReference type="AlphaFoldDB" id="A0A1S8WJ87"/>
<dbReference type="GO" id="GO:0071013">
    <property type="term" value="C:catalytic step 2 spliceosome"/>
    <property type="evidence" value="ECO:0007669"/>
    <property type="project" value="TreeGrafter"/>
</dbReference>
<keyword evidence="3" id="KW-0539">Nucleus</keyword>
<evidence type="ECO:0000313" key="5">
    <source>
        <dbReference type="EMBL" id="OON14511.1"/>
    </source>
</evidence>
<comment type="similarity">
    <text evidence="2">Belongs to the ESS2 family.</text>
</comment>
<evidence type="ECO:0000313" key="6">
    <source>
        <dbReference type="Proteomes" id="UP000243686"/>
    </source>
</evidence>
<evidence type="ECO:0000256" key="1">
    <source>
        <dbReference type="ARBA" id="ARBA00004123"/>
    </source>
</evidence>
<dbReference type="InterPro" id="IPR019148">
    <property type="entry name" value="Nuclear_protein_DGCR14_ESS-2"/>
</dbReference>
<gene>
    <name evidence="5" type="ORF">X801_09697</name>
</gene>
<name>A0A1S8WJ87_OPIVI</name>
<dbReference type="Pfam" id="PF09751">
    <property type="entry name" value="Es2"/>
    <property type="match status" value="2"/>
</dbReference>
<evidence type="ECO:0000256" key="3">
    <source>
        <dbReference type="ARBA" id="ARBA00023242"/>
    </source>
</evidence>
<feature type="non-terminal residue" evidence="5">
    <location>
        <position position="589"/>
    </location>
</feature>
<comment type="subcellular location">
    <subcellularLocation>
        <location evidence="1">Nucleus</location>
    </subcellularLocation>
</comment>
<feature type="compositionally biased region" description="Polar residues" evidence="4">
    <location>
        <begin position="58"/>
        <end position="73"/>
    </location>
</feature>
<evidence type="ECO:0000256" key="2">
    <source>
        <dbReference type="ARBA" id="ARBA00009072"/>
    </source>
</evidence>
<keyword evidence="6" id="KW-1185">Reference proteome</keyword>
<feature type="region of interest" description="Disordered" evidence="4">
    <location>
        <begin position="58"/>
        <end position="81"/>
    </location>
</feature>
<feature type="region of interest" description="Disordered" evidence="4">
    <location>
        <begin position="316"/>
        <end position="345"/>
    </location>
</feature>
<feature type="compositionally biased region" description="Basic and acidic residues" evidence="4">
    <location>
        <begin position="316"/>
        <end position="334"/>
    </location>
</feature>
<sequence>MEHASSKIVTTFDGHKKLASYNAVQGCVVIQSIREEEEYMQHLDKIIQRDYFPDLAGTQESGTGIVNSDTSVPDTWRENESRNPEKGLFSFLSYSNIQILLADPTAVTLDKYLANNTTEDDASFVELIEETEKKQRIKLSSFFPSLEAPSDLVTNEPKPLALPDGAHFQVGPRLTLTGNNAVHFNPDGVAQTQDEFLDHLARERKIVPANTRFKRPLSVTMAKRTLSKQMLLQRIGLDGKELNPALGTPQVGGFKFMDTSPSPALSALGASPLMTWGQLDSTPARLDDGSATPSVMSGVPAFHIPSPSKREQLAHKLADKASRQRTRDRNEAVKRVHSGISSPSLSLLSPAARRLLATSSGRAGSSSRPGTGSSAISFIQSPMAKSFTPRRLASDLVVVRRPTSGRTTGVCQSPAVAADTAKKIPPTHSDESVALKVISPSNEGSRPPNQSITDNLLNLRPQTLHSQTPTHNDHVAVVPFAGVGNSFVGIKSKLRKLVVFSRLATVIKTNMYKLIRLLIKFTLPVKRSIKAAGGTHATEVLRTKSEMEALGFFSDKIICEALSKSGHNELMSQFKRLSYACYNYEEGVV</sequence>